<protein>
    <recommendedName>
        <fullName evidence="1">Nuclease-associated modular DNA-binding 1 domain-containing protein</fullName>
    </recommendedName>
</protein>
<dbReference type="AlphaFoldDB" id="A0A0F8Y8D6"/>
<evidence type="ECO:0000259" key="1">
    <source>
        <dbReference type="Pfam" id="PF07453"/>
    </source>
</evidence>
<accession>A0A0F8Y8D6</accession>
<dbReference type="EMBL" id="LAZR01070181">
    <property type="protein sequence ID" value="KKK44431.1"/>
    <property type="molecule type" value="Genomic_DNA"/>
</dbReference>
<gene>
    <name evidence="2" type="ORF">LCGC14_3167140</name>
</gene>
<dbReference type="InterPro" id="IPR010896">
    <property type="entry name" value="NUMOD1"/>
</dbReference>
<comment type="caution">
    <text evidence="2">The sequence shown here is derived from an EMBL/GenBank/DDBJ whole genome shotgun (WGS) entry which is preliminary data.</text>
</comment>
<evidence type="ECO:0000313" key="2">
    <source>
        <dbReference type="EMBL" id="KKK44431.1"/>
    </source>
</evidence>
<name>A0A0F8Y8D6_9ZZZZ</name>
<feature type="non-terminal residue" evidence="2">
    <location>
        <position position="1"/>
    </location>
</feature>
<dbReference type="Pfam" id="PF07453">
    <property type="entry name" value="NUMOD1"/>
    <property type="match status" value="1"/>
</dbReference>
<sequence>SRRKTVNVYDSKLTFIQSFSTKIEAAAFLNTNPVYITNACKNASLGRACRVSDHYVCHCSDTPCKKDTTYLIEHNRKIAKKNIGVRRPKHSRFMKEHNRNRECNQIEYDWIHKTGICFRGTRRQLIDAFPDHNIKNGELGVLIKRRYKSHKGWTVKPQEYPQIRKCELATIHSNHAPKSFQ</sequence>
<organism evidence="2">
    <name type="scientific">marine sediment metagenome</name>
    <dbReference type="NCBI Taxonomy" id="412755"/>
    <lineage>
        <taxon>unclassified sequences</taxon>
        <taxon>metagenomes</taxon>
        <taxon>ecological metagenomes</taxon>
    </lineage>
</organism>
<feature type="domain" description="Nuclease-associated modular DNA-binding 1" evidence="1">
    <location>
        <begin position="4"/>
        <end position="38"/>
    </location>
</feature>
<proteinExistence type="predicted"/>
<reference evidence="2" key="1">
    <citation type="journal article" date="2015" name="Nature">
        <title>Complex archaea that bridge the gap between prokaryotes and eukaryotes.</title>
        <authorList>
            <person name="Spang A."/>
            <person name="Saw J.H."/>
            <person name="Jorgensen S.L."/>
            <person name="Zaremba-Niedzwiedzka K."/>
            <person name="Martijn J."/>
            <person name="Lind A.E."/>
            <person name="van Eijk R."/>
            <person name="Schleper C."/>
            <person name="Guy L."/>
            <person name="Ettema T.J."/>
        </authorList>
    </citation>
    <scope>NUCLEOTIDE SEQUENCE</scope>
</reference>